<dbReference type="Pfam" id="PF02259">
    <property type="entry name" value="FAT"/>
    <property type="match status" value="1"/>
</dbReference>
<dbReference type="Gene3D" id="3.30.1010.10">
    <property type="entry name" value="Phosphatidylinositol 3-kinase Catalytic Subunit, Chain A, domain 4"/>
    <property type="match status" value="1"/>
</dbReference>
<proteinExistence type="inferred from homology"/>
<protein>
    <recommendedName>
        <fullName evidence="2">non-specific serine/threonine protein kinase</fullName>
        <ecNumber evidence="2">2.7.11.1</ecNumber>
    </recommendedName>
</protein>
<dbReference type="GO" id="GO:0031932">
    <property type="term" value="C:TORC2 complex"/>
    <property type="evidence" value="ECO:0007669"/>
    <property type="project" value="TreeGrafter"/>
</dbReference>
<dbReference type="InterPro" id="IPR036940">
    <property type="entry name" value="PI3/4_kinase_cat_sf"/>
</dbReference>
<dbReference type="SUPFAM" id="SSF56112">
    <property type="entry name" value="Protein kinase-like (PK-like)"/>
    <property type="match status" value="1"/>
</dbReference>
<evidence type="ECO:0000256" key="1">
    <source>
        <dbReference type="ARBA" id="ARBA00011031"/>
    </source>
</evidence>
<evidence type="ECO:0000256" key="9">
    <source>
        <dbReference type="ARBA" id="ARBA00048679"/>
    </source>
</evidence>
<dbReference type="InterPro" id="IPR009076">
    <property type="entry name" value="FRB_dom"/>
</dbReference>
<dbReference type="InterPro" id="IPR000403">
    <property type="entry name" value="PI3/4_kinase_cat_dom"/>
</dbReference>
<evidence type="ECO:0000259" key="10">
    <source>
        <dbReference type="PROSITE" id="PS50290"/>
    </source>
</evidence>
<dbReference type="InterPro" id="IPR014009">
    <property type="entry name" value="PIK_FAT"/>
</dbReference>
<reference evidence="13" key="1">
    <citation type="submission" date="2020-04" db="EMBL/GenBank/DDBJ databases">
        <title>Analysis of mating type loci in Filobasidium floriforme.</title>
        <authorList>
            <person name="Nowrousian M."/>
        </authorList>
    </citation>
    <scope>NUCLEOTIDE SEQUENCE</scope>
    <source>
        <strain evidence="13">CBS 6242</strain>
    </source>
</reference>
<evidence type="ECO:0000256" key="4">
    <source>
        <dbReference type="ARBA" id="ARBA00022737"/>
    </source>
</evidence>
<evidence type="ECO:0000256" key="2">
    <source>
        <dbReference type="ARBA" id="ARBA00012513"/>
    </source>
</evidence>
<dbReference type="GO" id="GO:0031931">
    <property type="term" value="C:TORC1 complex"/>
    <property type="evidence" value="ECO:0007669"/>
    <property type="project" value="TreeGrafter"/>
</dbReference>
<dbReference type="InterPro" id="IPR018936">
    <property type="entry name" value="PI3/4_kinase_CS"/>
</dbReference>
<keyword evidence="5" id="KW-0547">Nucleotide-binding</keyword>
<evidence type="ECO:0000313" key="14">
    <source>
        <dbReference type="Proteomes" id="UP000812966"/>
    </source>
</evidence>
<evidence type="ECO:0000256" key="8">
    <source>
        <dbReference type="ARBA" id="ARBA00047899"/>
    </source>
</evidence>
<dbReference type="GO" id="GO:0005634">
    <property type="term" value="C:nucleus"/>
    <property type="evidence" value="ECO:0007669"/>
    <property type="project" value="TreeGrafter"/>
</dbReference>
<comment type="similarity">
    <text evidence="1">Belongs to the PI3/PI4-kinase family.</text>
</comment>
<comment type="catalytic activity">
    <reaction evidence="9">
        <text>L-seryl-[protein] + ATP = O-phospho-L-seryl-[protein] + ADP + H(+)</text>
        <dbReference type="Rhea" id="RHEA:17989"/>
        <dbReference type="Rhea" id="RHEA-COMP:9863"/>
        <dbReference type="Rhea" id="RHEA-COMP:11604"/>
        <dbReference type="ChEBI" id="CHEBI:15378"/>
        <dbReference type="ChEBI" id="CHEBI:29999"/>
        <dbReference type="ChEBI" id="CHEBI:30616"/>
        <dbReference type="ChEBI" id="CHEBI:83421"/>
        <dbReference type="ChEBI" id="CHEBI:456216"/>
        <dbReference type="EC" id="2.7.11.1"/>
    </reaction>
</comment>
<name>A0A8K0JRG9_9TREE</name>
<organism evidence="13 14">
    <name type="scientific">Filobasidium floriforme</name>
    <dbReference type="NCBI Taxonomy" id="5210"/>
    <lineage>
        <taxon>Eukaryota</taxon>
        <taxon>Fungi</taxon>
        <taxon>Dikarya</taxon>
        <taxon>Basidiomycota</taxon>
        <taxon>Agaricomycotina</taxon>
        <taxon>Tremellomycetes</taxon>
        <taxon>Filobasidiales</taxon>
        <taxon>Filobasidiaceae</taxon>
        <taxon>Filobasidium</taxon>
    </lineage>
</organism>
<dbReference type="Pfam" id="PF00454">
    <property type="entry name" value="PI3_PI4_kinase"/>
    <property type="match status" value="1"/>
</dbReference>
<sequence length="1159" mass="130835">MVSVARLEAFLNVQTLTQRAHDSNDNSRYAEIDAAESMSEPAMTTLVEANLRVGRQEDAAWSSMQLAQEQGVWLQSAWFESLQRWPDAIEANRQEGLDNFGSLDTLITARHALTEFPEVLRIADEKYTGLPYHQKAQISDLCTVAAWAEGDFKAMGKYLSSQPKGATKLLYKAVLETWHGNYEDAAAHISKAQSEVYNELQVHFSASNYATAIGTLAKAQMLVELEEVIRYKQSDHHPEMQRVLANTWQSRLKASHVDIDSFYKRLLLWSLAAKPCDLQDGWLYLAKLVHAQGYKSGRRILDSLAQDDQPGDKVAYTRLRFDWEEAKSPIQKTRVVQELYKHAVNLSGFCGTQEGLLCQVKKRLADLATYNRGGTRLHRRRLARCMARLGEWTREVRPDWIEDNKIPAYEYMGASVLLEPKWSRGMECLAEMALEILQHKQAANPGQSVTDHMVDRYILPAFYALFQSIKLQSGPEQGVKATLLALTLWFRYGGAHRRILTAVRAHLKDTPTNTWLPTIPQLIARLGAKDITLRYSLIDFLMQIAGSYADALIWPLLTASQTPRSVHQSAALDIMQQMSASALHTKMVKQSQMVGRELIMSAISPAERWKNAIEKVGSATATYDPISFNRLSAYCLTKMLYAPQSEEEFLFIQRFGDALESAKGEVERYLAGAKSAFYKACSEYQNIYRKIYSLLDNWRRPNFQLNLRLIAPRIASMQDSDLMVPGHFDPKKLRHEQPFIDRFEPMVDVLNTKQLPRKLVMYSKKAKWTFLLKGNEDLRQDERIMQLITLTNTLLNHNNEAYSRQLFVQPYSVTPLSPDSGLCQWVGNTETLMAIVTSGRAKVKGQRLTDREFAAMFAVSGGLGGVKPRIDATPVSATTRYDALSTDQKLERYRSALSISKHTDLKDLLWRRSSSSQTWLSRRTCFARSIATTSMVGYVIGLGDRHPGNILIEQIKFNAISIDFGDVFEAAAERTNFPEHVPFRLTPEIFNAFEFAAVHGVKAPGSRGHFKRSSSITLGVLRQHKETLLAMLEAFALDPLLTWQAKEVDNPTGKLISQPDDRPNTTTTHTNATMTTTTAASQGDDSYMAQKMSHIMTNERAFKVLTRIEEKLAGTDRNGGGYTGGPPVEVEEQVQYLIEEATKHENLAQGYPLGWLPTW</sequence>
<dbReference type="EC" id="2.7.11.1" evidence="2"/>
<feature type="domain" description="PI3K/PI4K catalytic" evidence="10">
    <location>
        <begin position="743"/>
        <end position="1088"/>
    </location>
</feature>
<evidence type="ECO:0000313" key="13">
    <source>
        <dbReference type="EMBL" id="KAG7575296.1"/>
    </source>
</evidence>
<keyword evidence="14" id="KW-1185">Reference proteome</keyword>
<dbReference type="PROSITE" id="PS51189">
    <property type="entry name" value="FAT"/>
    <property type="match status" value="1"/>
</dbReference>
<dbReference type="PROSITE" id="PS51190">
    <property type="entry name" value="FATC"/>
    <property type="match status" value="1"/>
</dbReference>
<dbReference type="InterPro" id="IPR003151">
    <property type="entry name" value="PIK-rel_kinase_FAT"/>
</dbReference>
<evidence type="ECO:0000256" key="6">
    <source>
        <dbReference type="ARBA" id="ARBA00022777"/>
    </source>
</evidence>
<dbReference type="PROSITE" id="PS50290">
    <property type="entry name" value="PI3_4_KINASE_3"/>
    <property type="match status" value="1"/>
</dbReference>
<evidence type="ECO:0000256" key="5">
    <source>
        <dbReference type="ARBA" id="ARBA00022741"/>
    </source>
</evidence>
<dbReference type="OrthoDB" id="381190at2759"/>
<evidence type="ECO:0000259" key="12">
    <source>
        <dbReference type="PROSITE" id="PS51190"/>
    </source>
</evidence>
<keyword evidence="6" id="KW-0418">Kinase</keyword>
<dbReference type="GO" id="GO:0004674">
    <property type="term" value="F:protein serine/threonine kinase activity"/>
    <property type="evidence" value="ECO:0007669"/>
    <property type="project" value="UniProtKB-EC"/>
</dbReference>
<dbReference type="GO" id="GO:0005737">
    <property type="term" value="C:cytoplasm"/>
    <property type="evidence" value="ECO:0007669"/>
    <property type="project" value="TreeGrafter"/>
</dbReference>
<dbReference type="Gene3D" id="1.10.1070.11">
    <property type="entry name" value="Phosphatidylinositol 3-/4-kinase, catalytic domain"/>
    <property type="match status" value="1"/>
</dbReference>
<feature type="domain" description="FAT" evidence="11">
    <location>
        <begin position="62"/>
        <end position="562"/>
    </location>
</feature>
<dbReference type="GO" id="GO:0044877">
    <property type="term" value="F:protein-containing complex binding"/>
    <property type="evidence" value="ECO:0007669"/>
    <property type="project" value="InterPro"/>
</dbReference>
<dbReference type="PANTHER" id="PTHR11139:SF9">
    <property type="entry name" value="SERINE_THREONINE-PROTEIN KINASE MTOR"/>
    <property type="match status" value="1"/>
</dbReference>
<keyword evidence="4" id="KW-0677">Repeat</keyword>
<comment type="catalytic activity">
    <reaction evidence="8">
        <text>L-threonyl-[protein] + ATP = O-phospho-L-threonyl-[protein] + ADP + H(+)</text>
        <dbReference type="Rhea" id="RHEA:46608"/>
        <dbReference type="Rhea" id="RHEA-COMP:11060"/>
        <dbReference type="Rhea" id="RHEA-COMP:11605"/>
        <dbReference type="ChEBI" id="CHEBI:15378"/>
        <dbReference type="ChEBI" id="CHEBI:30013"/>
        <dbReference type="ChEBI" id="CHEBI:30616"/>
        <dbReference type="ChEBI" id="CHEBI:61977"/>
        <dbReference type="ChEBI" id="CHEBI:456216"/>
        <dbReference type="EC" id="2.7.11.1"/>
    </reaction>
</comment>
<gene>
    <name evidence="13" type="ORF">FFLO_00460</name>
</gene>
<dbReference type="SMART" id="SM00146">
    <property type="entry name" value="PI3Kc"/>
    <property type="match status" value="1"/>
</dbReference>
<dbReference type="Pfam" id="PF08771">
    <property type="entry name" value="FRB_dom"/>
    <property type="match status" value="1"/>
</dbReference>
<dbReference type="AlphaFoldDB" id="A0A8K0JRG9"/>
<dbReference type="Proteomes" id="UP000812966">
    <property type="component" value="Unassembled WGS sequence"/>
</dbReference>
<dbReference type="PROSITE" id="PS00915">
    <property type="entry name" value="PI3_4_KINASE_1"/>
    <property type="match status" value="1"/>
</dbReference>
<dbReference type="PANTHER" id="PTHR11139">
    <property type="entry name" value="ATAXIA TELANGIECTASIA MUTATED ATM -RELATED"/>
    <property type="match status" value="1"/>
</dbReference>
<dbReference type="SMART" id="SM01343">
    <property type="entry name" value="FATC"/>
    <property type="match status" value="1"/>
</dbReference>
<dbReference type="GO" id="GO:0005524">
    <property type="term" value="F:ATP binding"/>
    <property type="evidence" value="ECO:0007669"/>
    <property type="project" value="UniProtKB-KW"/>
</dbReference>
<keyword evidence="3" id="KW-0808">Transferase</keyword>
<feature type="domain" description="FATC" evidence="12">
    <location>
        <begin position="1126"/>
        <end position="1159"/>
    </location>
</feature>
<dbReference type="InterPro" id="IPR003152">
    <property type="entry name" value="FATC_dom"/>
</dbReference>
<comment type="caution">
    <text evidence="13">The sequence shown here is derived from an EMBL/GenBank/DDBJ whole genome shotgun (WGS) entry which is preliminary data.</text>
</comment>
<dbReference type="EMBL" id="JABELV010000005">
    <property type="protein sequence ID" value="KAG7575296.1"/>
    <property type="molecule type" value="Genomic_DNA"/>
</dbReference>
<evidence type="ECO:0000256" key="3">
    <source>
        <dbReference type="ARBA" id="ARBA00022679"/>
    </source>
</evidence>
<evidence type="ECO:0000259" key="11">
    <source>
        <dbReference type="PROSITE" id="PS51189"/>
    </source>
</evidence>
<keyword evidence="7" id="KW-0067">ATP-binding</keyword>
<accession>A0A8K0JRG9</accession>
<dbReference type="InterPro" id="IPR011009">
    <property type="entry name" value="Kinase-like_dom_sf"/>
</dbReference>
<dbReference type="Pfam" id="PF02260">
    <property type="entry name" value="FATC"/>
    <property type="match status" value="1"/>
</dbReference>
<dbReference type="PROSITE" id="PS00916">
    <property type="entry name" value="PI3_4_KINASE_2"/>
    <property type="match status" value="1"/>
</dbReference>
<dbReference type="InterPro" id="IPR050517">
    <property type="entry name" value="DDR_Repair_Kinase"/>
</dbReference>
<dbReference type="GO" id="GO:0016242">
    <property type="term" value="P:negative regulation of macroautophagy"/>
    <property type="evidence" value="ECO:0007669"/>
    <property type="project" value="TreeGrafter"/>
</dbReference>
<dbReference type="GO" id="GO:0031929">
    <property type="term" value="P:TOR signaling"/>
    <property type="evidence" value="ECO:0007669"/>
    <property type="project" value="TreeGrafter"/>
</dbReference>
<evidence type="ECO:0000256" key="7">
    <source>
        <dbReference type="ARBA" id="ARBA00022840"/>
    </source>
</evidence>